<dbReference type="EMBL" id="CM000147">
    <property type="protein sequence ID" value="EEE50982.1"/>
    <property type="molecule type" value="Genomic_DNA"/>
</dbReference>
<protein>
    <recommendedName>
        <fullName evidence="3">Pentatricopeptide repeat-containing protein</fullName>
    </recommendedName>
</protein>
<sequence>MCGSSMRRCSSKGSTSTCAPRRGWCPPTRYSVSSRVFNAVQDPHADAFLANTLLRAYVLGGAPQDTLTTFSAMLRRGHGEALKEEVVGEDEDRSRRRGRR</sequence>
<proteinExistence type="predicted"/>
<evidence type="ECO:0000256" key="1">
    <source>
        <dbReference type="SAM" id="MobiDB-lite"/>
    </source>
</evidence>
<feature type="region of interest" description="Disordered" evidence="1">
    <location>
        <begin position="1"/>
        <end position="21"/>
    </location>
</feature>
<accession>B9G5T5</accession>
<name>B9G5T5_ORYSJ</name>
<organism evidence="2">
    <name type="scientific">Oryza sativa subsp. japonica</name>
    <name type="common">Rice</name>
    <dbReference type="NCBI Taxonomy" id="39947"/>
    <lineage>
        <taxon>Eukaryota</taxon>
        <taxon>Viridiplantae</taxon>
        <taxon>Streptophyta</taxon>
        <taxon>Embryophyta</taxon>
        <taxon>Tracheophyta</taxon>
        <taxon>Spermatophyta</taxon>
        <taxon>Magnoliopsida</taxon>
        <taxon>Liliopsida</taxon>
        <taxon>Poales</taxon>
        <taxon>Poaceae</taxon>
        <taxon>BOP clade</taxon>
        <taxon>Oryzoideae</taxon>
        <taxon>Oryzeae</taxon>
        <taxon>Oryzinae</taxon>
        <taxon>Oryza</taxon>
        <taxon>Oryza sativa</taxon>
    </lineage>
</organism>
<evidence type="ECO:0008006" key="3">
    <source>
        <dbReference type="Google" id="ProtNLM"/>
    </source>
</evidence>
<reference evidence="2" key="1">
    <citation type="journal article" date="2005" name="PLoS Biol.">
        <title>The genomes of Oryza sativa: a history of duplications.</title>
        <authorList>
            <person name="Yu J."/>
            <person name="Wang J."/>
            <person name="Lin W."/>
            <person name="Li S."/>
            <person name="Li H."/>
            <person name="Zhou J."/>
            <person name="Ni P."/>
            <person name="Dong W."/>
            <person name="Hu S."/>
            <person name="Zeng C."/>
            <person name="Zhang J."/>
            <person name="Zhang Y."/>
            <person name="Li R."/>
            <person name="Xu Z."/>
            <person name="Li S."/>
            <person name="Li X."/>
            <person name="Zheng H."/>
            <person name="Cong L."/>
            <person name="Lin L."/>
            <person name="Yin J."/>
            <person name="Geng J."/>
            <person name="Li G."/>
            <person name="Shi J."/>
            <person name="Liu J."/>
            <person name="Lv H."/>
            <person name="Li J."/>
            <person name="Wang J."/>
            <person name="Deng Y."/>
            <person name="Ran L."/>
            <person name="Shi X."/>
            <person name="Wang X."/>
            <person name="Wu Q."/>
            <person name="Li C."/>
            <person name="Ren X."/>
            <person name="Wang J."/>
            <person name="Wang X."/>
            <person name="Li D."/>
            <person name="Liu D."/>
            <person name="Zhang X."/>
            <person name="Ji Z."/>
            <person name="Zhao W."/>
            <person name="Sun Y."/>
            <person name="Zhang Z."/>
            <person name="Bao J."/>
            <person name="Han Y."/>
            <person name="Dong L."/>
            <person name="Ji J."/>
            <person name="Chen P."/>
            <person name="Wu S."/>
            <person name="Liu J."/>
            <person name="Xiao Y."/>
            <person name="Bu D."/>
            <person name="Tan J."/>
            <person name="Yang L."/>
            <person name="Ye C."/>
            <person name="Zhang J."/>
            <person name="Xu J."/>
            <person name="Zhou Y."/>
            <person name="Yu Y."/>
            <person name="Zhang B."/>
            <person name="Zhuang S."/>
            <person name="Wei H."/>
            <person name="Liu B."/>
            <person name="Lei M."/>
            <person name="Yu H."/>
            <person name="Li Y."/>
            <person name="Xu H."/>
            <person name="Wei S."/>
            <person name="He X."/>
            <person name="Fang L."/>
            <person name="Zhang Z."/>
            <person name="Zhang Y."/>
            <person name="Huang X."/>
            <person name="Su Z."/>
            <person name="Tong W."/>
            <person name="Li J."/>
            <person name="Tong Z."/>
            <person name="Li S."/>
            <person name="Ye J."/>
            <person name="Wang L."/>
            <person name="Fang L."/>
            <person name="Lei T."/>
            <person name="Chen C."/>
            <person name="Chen H."/>
            <person name="Xu Z."/>
            <person name="Li H."/>
            <person name="Huang H."/>
            <person name="Zhang F."/>
            <person name="Xu H."/>
            <person name="Li N."/>
            <person name="Zhao C."/>
            <person name="Li S."/>
            <person name="Dong L."/>
            <person name="Huang Y."/>
            <person name="Li L."/>
            <person name="Xi Y."/>
            <person name="Qi Q."/>
            <person name="Li W."/>
            <person name="Zhang B."/>
            <person name="Hu W."/>
            <person name="Zhang Y."/>
            <person name="Tian X."/>
            <person name="Jiao Y."/>
            <person name="Liang X."/>
            <person name="Jin J."/>
            <person name="Gao L."/>
            <person name="Zheng W."/>
            <person name="Hao B."/>
            <person name="Liu S."/>
            <person name="Wang W."/>
            <person name="Yuan L."/>
            <person name="Cao M."/>
            <person name="McDermott J."/>
            <person name="Samudrala R."/>
            <person name="Wang J."/>
            <person name="Wong G.K."/>
            <person name="Yang H."/>
        </authorList>
    </citation>
    <scope>NUCLEOTIDE SEQUENCE [LARGE SCALE GENOMIC DNA]</scope>
</reference>
<feature type="region of interest" description="Disordered" evidence="1">
    <location>
        <begin position="81"/>
        <end position="100"/>
    </location>
</feature>
<dbReference type="Proteomes" id="UP000007752">
    <property type="component" value="Chromosome 10"/>
</dbReference>
<gene>
    <name evidence="2" type="ORF">OsJ_31566</name>
</gene>
<feature type="compositionally biased region" description="Polar residues" evidence="1">
    <location>
        <begin position="7"/>
        <end position="18"/>
    </location>
</feature>
<evidence type="ECO:0000313" key="2">
    <source>
        <dbReference type="EMBL" id="EEE50982.1"/>
    </source>
</evidence>
<reference evidence="2" key="2">
    <citation type="submission" date="2008-12" db="EMBL/GenBank/DDBJ databases">
        <title>Improved gene annotation of the rice (Oryza sativa) genomes.</title>
        <authorList>
            <person name="Wang J."/>
            <person name="Li R."/>
            <person name="Fan W."/>
            <person name="Huang Q."/>
            <person name="Zhang J."/>
            <person name="Zhou Y."/>
            <person name="Hu Y."/>
            <person name="Zi S."/>
            <person name="Li J."/>
            <person name="Ni P."/>
            <person name="Zheng H."/>
            <person name="Zhang Y."/>
            <person name="Zhao M."/>
            <person name="Hao Q."/>
            <person name="McDermott J."/>
            <person name="Samudrala R."/>
            <person name="Kristiansen K."/>
            <person name="Wong G.K.-S."/>
        </authorList>
    </citation>
    <scope>NUCLEOTIDE SEQUENCE</scope>
</reference>
<dbReference type="AlphaFoldDB" id="B9G5T5"/>